<feature type="compositionally biased region" description="Low complexity" evidence="3">
    <location>
        <begin position="276"/>
        <end position="327"/>
    </location>
</feature>
<feature type="compositionally biased region" description="Polar residues" evidence="3">
    <location>
        <begin position="1269"/>
        <end position="1281"/>
    </location>
</feature>
<comment type="subcellular location">
    <subcellularLocation>
        <location evidence="1">Nucleus</location>
    </subcellularLocation>
</comment>
<evidence type="ECO:0000313" key="5">
    <source>
        <dbReference type="EMBL" id="CRK41100.1"/>
    </source>
</evidence>
<feature type="binding site" evidence="1">
    <location>
        <position position="82"/>
    </location>
    <ligand>
        <name>Zn(2+)</name>
        <dbReference type="ChEBI" id="CHEBI:29105"/>
    </ligand>
</feature>
<comment type="function">
    <text evidence="1">Part of the spliceosome which catalyzes two sequential transesterification reactions, first the excision of the non-coding intron from pre-mRNA and then the ligation of the coding exons to form the mature mRNA. Plays a role in stabilizing the structure of the spliceosome catalytic core and docking of the branch helix into the active site, producing 5'-exon and lariat intron-3'-intermediates.</text>
</comment>
<gene>
    <name evidence="5" type="ORF">BN1723_005038</name>
</gene>
<dbReference type="InterPro" id="IPR043701">
    <property type="entry name" value="Yju2"/>
</dbReference>
<dbReference type="InterPro" id="IPR007590">
    <property type="entry name" value="Saf4/Yju2"/>
</dbReference>
<keyword evidence="1" id="KW-0747">Spliceosome</keyword>
<keyword evidence="1" id="KW-0479">Metal-binding</keyword>
<protein>
    <recommendedName>
        <fullName evidence="1">Splicing factor YJU2</fullName>
    </recommendedName>
</protein>
<keyword evidence="1" id="KW-0862">Zinc</keyword>
<dbReference type="HAMAP" id="MF_03226">
    <property type="entry name" value="YJU2"/>
    <property type="match status" value="1"/>
</dbReference>
<feature type="binding site" evidence="1">
    <location>
        <position position="79"/>
    </location>
    <ligand>
        <name>Zn(2+)</name>
        <dbReference type="ChEBI" id="CHEBI:29105"/>
    </ligand>
</feature>
<feature type="binding site" evidence="1">
    <location>
        <position position="119"/>
    </location>
    <ligand>
        <name>Zn(2+)</name>
        <dbReference type="ChEBI" id="CHEBI:29105"/>
    </ligand>
</feature>
<feature type="binding site" evidence="1">
    <location>
        <position position="116"/>
    </location>
    <ligand>
        <name>Zn(2+)</name>
        <dbReference type="ChEBI" id="CHEBI:29105"/>
    </ligand>
</feature>
<keyword evidence="1" id="KW-0539">Nucleus</keyword>
<accession>A0A0G4N447</accession>
<feature type="domain" description="Peptide N-acetyl-beta-D-glucosaminyl asparaginase amidase A N-terminal" evidence="4">
    <location>
        <begin position="710"/>
        <end position="1031"/>
    </location>
</feature>
<reference evidence="6" key="1">
    <citation type="submission" date="2015-05" db="EMBL/GenBank/DDBJ databases">
        <authorList>
            <person name="Fogelqvist Johan"/>
        </authorList>
    </citation>
    <scope>NUCLEOTIDE SEQUENCE [LARGE SCALE GENOMIC DNA]</scope>
</reference>
<proteinExistence type="inferred from homology"/>
<comment type="similarity">
    <text evidence="1">Belongs to the CWC16 family. YJU2 subfamily.</text>
</comment>
<feature type="coiled-coil region" evidence="2">
    <location>
        <begin position="154"/>
        <end position="216"/>
    </location>
</feature>
<keyword evidence="1" id="KW-0507">mRNA processing</keyword>
<dbReference type="Pfam" id="PF12222">
    <property type="entry name" value="PNGaseA"/>
    <property type="match status" value="1"/>
</dbReference>
<organism evidence="5 6">
    <name type="scientific">Verticillium longisporum</name>
    <name type="common">Verticillium dahliae var. longisporum</name>
    <dbReference type="NCBI Taxonomy" id="100787"/>
    <lineage>
        <taxon>Eukaryota</taxon>
        <taxon>Fungi</taxon>
        <taxon>Dikarya</taxon>
        <taxon>Ascomycota</taxon>
        <taxon>Pezizomycotina</taxon>
        <taxon>Sordariomycetes</taxon>
        <taxon>Hypocreomycetidae</taxon>
        <taxon>Glomerellales</taxon>
        <taxon>Plectosphaerellaceae</taxon>
        <taxon>Verticillium</taxon>
    </lineage>
</organism>
<keyword evidence="1" id="KW-0508">mRNA splicing</keyword>
<dbReference type="GO" id="GO:0071006">
    <property type="term" value="C:U2-type catalytic step 1 spliceosome"/>
    <property type="evidence" value="ECO:0007669"/>
    <property type="project" value="UniProtKB-UniRule"/>
</dbReference>
<comment type="subunit">
    <text evidence="1">Component of the spliceosome. Present in the activated B complex, the catalytically activated B* complex which catalyzes the branching, the catalytic step 1 C complex catalyzing the exon ligation, and the postcatalytic P complex containing the ligated exons (mRNA) and the excised lariat intron.</text>
</comment>
<evidence type="ECO:0000313" key="6">
    <source>
        <dbReference type="Proteomes" id="UP000045706"/>
    </source>
</evidence>
<dbReference type="InterPro" id="IPR021102">
    <property type="entry name" value="PNGase_A"/>
</dbReference>
<dbReference type="GO" id="GO:0000349">
    <property type="term" value="P:generation of catalytic spliceosome for first transesterification step"/>
    <property type="evidence" value="ECO:0007669"/>
    <property type="project" value="UniProtKB-UniRule"/>
</dbReference>
<feature type="compositionally biased region" description="Pro residues" evidence="3">
    <location>
        <begin position="328"/>
        <end position="338"/>
    </location>
</feature>
<feature type="region of interest" description="Disordered" evidence="3">
    <location>
        <begin position="1247"/>
        <end position="1282"/>
    </location>
</feature>
<dbReference type="GO" id="GO:0046872">
    <property type="term" value="F:metal ion binding"/>
    <property type="evidence" value="ECO:0007669"/>
    <property type="project" value="UniProtKB-KW"/>
</dbReference>
<feature type="region of interest" description="Disordered" evidence="3">
    <location>
        <begin position="265"/>
        <end position="346"/>
    </location>
</feature>
<evidence type="ECO:0000259" key="4">
    <source>
        <dbReference type="Pfam" id="PF12222"/>
    </source>
</evidence>
<sequence length="1328" mass="146474">MSERKVLTKYFPPDFDPRALTRKRGPKSTGVKTQAVRIVLTKYFPPDFDPRALTRKRGPKSTGVKTQAVRIMAPFSMKCTTCGEYIYKGRKFNSRKETPQGERYLGIQIFFFSIRCTRCSAEIIFRTDPKINDYTMVKGAVRNMEPWRNRAGEDEGVEERLDRLEREEAEAAGEEEKNAMEDLEAKNADARREMAAADALDEIRQRNARIQRSEKDGVDFADYVVRPEDEERARQAREDDEAARRAFAAAKERSMLDLLGEEVMEDVEEEDEEPHPLSSATAGPSSSSSGAAPSSSSSSSLSTTPIAGDGAAVAGETAVGAAADVTAMPPPPPPAPFKRPPKKKKVDYAAKLGIKKKAPLVSGWRVIFRTDPKINDYTMVKGAVRNMEPWRNRAGEDEGVEERLDRLEREEAEAAGEEEKNAMEDLEAKNADARREMAAADALDEIRQRNARIQRSEKEGVDFADYVVRPEDEERARQEREDDEAARRAFAAAKERPFTSGRPSSDLPLYTMAMGNSTASGLGASSSAKLSKTATTSSATVAQALEVARESPDGASDSTISGILEEALEQTWSKITAQPSSYIMSRDEFAVFNYFQHRVTTHNPSVPRHPLGAASAFSHTNLQILTLDTEPIMLLLRGWIIVAALAVPGLSLHPEVFALSRQASNDSQKPISHASQSLNGNSQPLQCFQVPTGPVYQADNEPGFDAVRSKDSCVVQLMSHSFGFSYGKPFVGHYTPPPACEFDRVIMNFTVSSSGRQFDRLALMFLNDTEVWRTSTAEPKPTPGIVWTYWKDMTEFLALWRSPQTIIFELGNLVDETYTGSFNCTLTATFFKSQVTRQHQGGTPADMIIPISAKNGASGKGSAWSLPSEQAVSTIYFPQHANRAVFSLSANGQMAEEFWWSNVLQSDVDTFNDTASSMPGLSPFREVQLYIDDQLAGVQWPFPVVFTGGVSPALHRPIVGLEAFDLREHEIDVSAWLPVLCDGQSHTFQIRVVGIDDDTAPASLSDKIDAYWVVTGKIFVWLDEPGSVTTGAAPKVDVPEPLLLISHQRQQDGHGVNELLDYSLRVRRAVSVTGEVRTQKGTYQAWWHQELTYSNLGHVSSFGTNQINRMTILGADEASGPRQYAKEYSYPLYANTSFSIGSDKSLTIEAELEQGLRLKTWGHAIFASGLEAFGAVSQDGNQPLGCKLETLRTGKAGFHQSGDRRRSSGSGWTRQDFYFGGIDSGSKDDVALYVRNVTAINDTVVSDHEVSSRQGDSSGERTILRNYGKPTTPSNSRQNAGQFAHLKANTRSGIRGASREMSWGFMSGDVGSRARAVVVYSARRLDRV</sequence>
<keyword evidence="2" id="KW-0175">Coiled coil</keyword>
<dbReference type="InterPro" id="IPR056948">
    <property type="entry name" value="PNGaseA_N"/>
</dbReference>
<dbReference type="EMBL" id="CVQI01032385">
    <property type="protein sequence ID" value="CRK41100.1"/>
    <property type="molecule type" value="Genomic_DNA"/>
</dbReference>
<feature type="coiled-coil region" evidence="2">
    <location>
        <begin position="397"/>
        <end position="459"/>
    </location>
</feature>
<dbReference type="Proteomes" id="UP000045706">
    <property type="component" value="Unassembled WGS sequence"/>
</dbReference>
<evidence type="ECO:0000256" key="1">
    <source>
        <dbReference type="HAMAP-Rule" id="MF_03226"/>
    </source>
</evidence>
<evidence type="ECO:0000256" key="2">
    <source>
        <dbReference type="SAM" id="Coils"/>
    </source>
</evidence>
<dbReference type="Pfam" id="PF25156">
    <property type="entry name" value="PNGase_A_C"/>
    <property type="match status" value="1"/>
</dbReference>
<dbReference type="Pfam" id="PF04502">
    <property type="entry name" value="Saf4_Yju2"/>
    <property type="match status" value="2"/>
</dbReference>
<name>A0A0G4N447_VERLO</name>
<dbReference type="PANTHER" id="PTHR31104">
    <property type="entry name" value="PEPTIDE-N4-(N-ACETYL-BETA-GLUCOSAMINYL)ASPARAGINE AMIDASE A PROTEIN"/>
    <property type="match status" value="1"/>
</dbReference>
<evidence type="ECO:0000256" key="3">
    <source>
        <dbReference type="SAM" id="MobiDB-lite"/>
    </source>
</evidence>